<name>A0ABR4FS11_9EURO</name>
<dbReference type="Proteomes" id="UP001610563">
    <property type="component" value="Unassembled WGS sequence"/>
</dbReference>
<evidence type="ECO:0000313" key="2">
    <source>
        <dbReference type="Proteomes" id="UP001610563"/>
    </source>
</evidence>
<evidence type="ECO:0000313" key="1">
    <source>
        <dbReference type="EMBL" id="KAL2786045.1"/>
    </source>
</evidence>
<comment type="caution">
    <text evidence="1">The sequence shown here is derived from an EMBL/GenBank/DDBJ whole genome shotgun (WGS) entry which is preliminary data.</text>
</comment>
<accession>A0ABR4FS11</accession>
<keyword evidence="2" id="KW-1185">Reference proteome</keyword>
<gene>
    <name evidence="1" type="ORF">BJX66DRAFT_41814</name>
</gene>
<sequence length="122" mass="13446">MLRFWGGNDAMLQTVEPWWSICNRAGRHGQQQAGFPSSSEVGSCSLLGARTSLCTPYFVETTESNHSITIGSGVIGCWDLAQSKLVVEPSASACTHQLWTKPWRIVSLEAPRSGRLRLLARR</sequence>
<protein>
    <submittedName>
        <fullName evidence="1">Uncharacterized protein</fullName>
    </submittedName>
</protein>
<organism evidence="1 2">
    <name type="scientific">Aspergillus keveii</name>
    <dbReference type="NCBI Taxonomy" id="714993"/>
    <lineage>
        <taxon>Eukaryota</taxon>
        <taxon>Fungi</taxon>
        <taxon>Dikarya</taxon>
        <taxon>Ascomycota</taxon>
        <taxon>Pezizomycotina</taxon>
        <taxon>Eurotiomycetes</taxon>
        <taxon>Eurotiomycetidae</taxon>
        <taxon>Eurotiales</taxon>
        <taxon>Aspergillaceae</taxon>
        <taxon>Aspergillus</taxon>
        <taxon>Aspergillus subgen. Nidulantes</taxon>
    </lineage>
</organism>
<proteinExistence type="predicted"/>
<reference evidence="1 2" key="1">
    <citation type="submission" date="2024-07" db="EMBL/GenBank/DDBJ databases">
        <title>Section-level genome sequencing and comparative genomics of Aspergillus sections Usti and Cavernicolus.</title>
        <authorList>
            <consortium name="Lawrence Berkeley National Laboratory"/>
            <person name="Nybo J.L."/>
            <person name="Vesth T.C."/>
            <person name="Theobald S."/>
            <person name="Frisvad J.C."/>
            <person name="Larsen T.O."/>
            <person name="Kjaerboelling I."/>
            <person name="Rothschild-Mancinelli K."/>
            <person name="Lyhne E.K."/>
            <person name="Kogle M.E."/>
            <person name="Barry K."/>
            <person name="Clum A."/>
            <person name="Na H."/>
            <person name="Ledsgaard L."/>
            <person name="Lin J."/>
            <person name="Lipzen A."/>
            <person name="Kuo A."/>
            <person name="Riley R."/>
            <person name="Mondo S."/>
            <person name="Labutti K."/>
            <person name="Haridas S."/>
            <person name="Pangalinan J."/>
            <person name="Salamov A.A."/>
            <person name="Simmons B.A."/>
            <person name="Magnuson J.K."/>
            <person name="Chen J."/>
            <person name="Drula E."/>
            <person name="Henrissat B."/>
            <person name="Wiebenga A."/>
            <person name="Lubbers R.J."/>
            <person name="Gomes A.C."/>
            <person name="Makela M.R."/>
            <person name="Stajich J."/>
            <person name="Grigoriev I.V."/>
            <person name="Mortensen U.H."/>
            <person name="De Vries R.P."/>
            <person name="Baker S.E."/>
            <person name="Andersen M.R."/>
        </authorList>
    </citation>
    <scope>NUCLEOTIDE SEQUENCE [LARGE SCALE GENOMIC DNA]</scope>
    <source>
        <strain evidence="1 2">CBS 209.92</strain>
    </source>
</reference>
<dbReference type="EMBL" id="JBFTWV010000127">
    <property type="protein sequence ID" value="KAL2786045.1"/>
    <property type="molecule type" value="Genomic_DNA"/>
</dbReference>